<keyword evidence="6" id="KW-0547">Nucleotide-binding</keyword>
<keyword evidence="6" id="KW-0067">ATP-binding</keyword>
<dbReference type="GO" id="GO:0005524">
    <property type="term" value="F:ATP binding"/>
    <property type="evidence" value="ECO:0007669"/>
    <property type="project" value="UniProtKB-UniRule"/>
</dbReference>
<evidence type="ECO:0000256" key="4">
    <source>
        <dbReference type="ARBA" id="ARBA00023136"/>
    </source>
</evidence>
<dbReference type="SMART" id="SM00219">
    <property type="entry name" value="TyrKc"/>
    <property type="match status" value="1"/>
</dbReference>
<organism evidence="9 10">
    <name type="scientific">Lutzomyia longipalpis</name>
    <name type="common">Sand fly</name>
    <dbReference type="NCBI Taxonomy" id="7200"/>
    <lineage>
        <taxon>Eukaryota</taxon>
        <taxon>Metazoa</taxon>
        <taxon>Ecdysozoa</taxon>
        <taxon>Arthropoda</taxon>
        <taxon>Hexapoda</taxon>
        <taxon>Insecta</taxon>
        <taxon>Pterygota</taxon>
        <taxon>Neoptera</taxon>
        <taxon>Endopterygota</taxon>
        <taxon>Diptera</taxon>
        <taxon>Nematocera</taxon>
        <taxon>Psychodoidea</taxon>
        <taxon>Psychodidae</taxon>
        <taxon>Lutzomyia</taxon>
        <taxon>Lutzomyia</taxon>
    </lineage>
</organism>
<evidence type="ECO:0000313" key="10">
    <source>
        <dbReference type="Proteomes" id="UP000092461"/>
    </source>
</evidence>
<evidence type="ECO:0000256" key="6">
    <source>
        <dbReference type="PROSITE-ProRule" id="PRU10141"/>
    </source>
</evidence>
<evidence type="ECO:0000256" key="1">
    <source>
        <dbReference type="ARBA" id="ARBA00004167"/>
    </source>
</evidence>
<dbReference type="Proteomes" id="UP000092461">
    <property type="component" value="Unassembled WGS sequence"/>
</dbReference>
<dbReference type="VEuPathDB" id="VectorBase:LLONM1_004717"/>
<dbReference type="InterPro" id="IPR011009">
    <property type="entry name" value="Kinase-like_dom_sf"/>
</dbReference>
<evidence type="ECO:0000313" key="9">
    <source>
        <dbReference type="EnsemblMetazoa" id="LLOJ003916-PA"/>
    </source>
</evidence>
<dbReference type="InterPro" id="IPR050122">
    <property type="entry name" value="RTK"/>
</dbReference>
<evidence type="ECO:0000256" key="5">
    <source>
        <dbReference type="ARBA" id="ARBA00051243"/>
    </source>
</evidence>
<dbReference type="EnsemblMetazoa" id="LLOJ003916-RA">
    <property type="protein sequence ID" value="LLOJ003916-PA"/>
    <property type="gene ID" value="LLOJ003916"/>
</dbReference>
<dbReference type="Pfam" id="PF07714">
    <property type="entry name" value="PK_Tyr_Ser-Thr"/>
    <property type="match status" value="1"/>
</dbReference>
<dbReference type="PROSITE" id="PS50011">
    <property type="entry name" value="PROTEIN_KINASE_DOM"/>
    <property type="match status" value="1"/>
</dbReference>
<accession>A0A1B0CHK4</accession>
<dbReference type="InterPro" id="IPR001828">
    <property type="entry name" value="ANF_lig-bd_rcpt"/>
</dbReference>
<dbReference type="CDD" id="cd00192">
    <property type="entry name" value="PTKc"/>
    <property type="match status" value="1"/>
</dbReference>
<evidence type="ECO:0000256" key="3">
    <source>
        <dbReference type="ARBA" id="ARBA00022989"/>
    </source>
</evidence>
<evidence type="ECO:0000259" key="8">
    <source>
        <dbReference type="PROSITE" id="PS50011"/>
    </source>
</evidence>
<evidence type="ECO:0000256" key="2">
    <source>
        <dbReference type="ARBA" id="ARBA00022692"/>
    </source>
</evidence>
<dbReference type="InterPro" id="IPR000719">
    <property type="entry name" value="Prot_kinase_dom"/>
</dbReference>
<dbReference type="PROSITE" id="PS00109">
    <property type="entry name" value="PROTEIN_KINASE_TYR"/>
    <property type="match status" value="1"/>
</dbReference>
<dbReference type="InterPro" id="IPR017441">
    <property type="entry name" value="Protein_kinase_ATP_BS"/>
</dbReference>
<dbReference type="SUPFAM" id="SSF53822">
    <property type="entry name" value="Periplasmic binding protein-like I"/>
    <property type="match status" value="1"/>
</dbReference>
<dbReference type="VEuPathDB" id="VectorBase:LLOJ003916"/>
<evidence type="ECO:0000256" key="7">
    <source>
        <dbReference type="SAM" id="Phobius"/>
    </source>
</evidence>
<dbReference type="GO" id="GO:0005886">
    <property type="term" value="C:plasma membrane"/>
    <property type="evidence" value="ECO:0007669"/>
    <property type="project" value="TreeGrafter"/>
</dbReference>
<feature type="binding site" evidence="6">
    <location>
        <position position="945"/>
    </location>
    <ligand>
        <name>ATP</name>
        <dbReference type="ChEBI" id="CHEBI:30616"/>
    </ligand>
</feature>
<keyword evidence="4 7" id="KW-0472">Membrane</keyword>
<feature type="domain" description="Protein kinase" evidence="8">
    <location>
        <begin position="913"/>
        <end position="1185"/>
    </location>
</feature>
<dbReference type="CDD" id="cd06366">
    <property type="entry name" value="PBP1_GABAb_receptor"/>
    <property type="match status" value="1"/>
</dbReference>
<dbReference type="GO" id="GO:0007169">
    <property type="term" value="P:cell surface receptor protein tyrosine kinase signaling pathway"/>
    <property type="evidence" value="ECO:0007669"/>
    <property type="project" value="TreeGrafter"/>
</dbReference>
<dbReference type="Pfam" id="PF01094">
    <property type="entry name" value="ANF_receptor"/>
    <property type="match status" value="1"/>
</dbReference>
<dbReference type="GO" id="GO:0043235">
    <property type="term" value="C:receptor complex"/>
    <property type="evidence" value="ECO:0007669"/>
    <property type="project" value="TreeGrafter"/>
</dbReference>
<protein>
    <submittedName>
        <fullName evidence="9">Guanylate cyclase</fullName>
    </submittedName>
</protein>
<keyword evidence="2 7" id="KW-0812">Transmembrane</keyword>
<dbReference type="PRINTS" id="PR00109">
    <property type="entry name" value="TYRKINASE"/>
</dbReference>
<dbReference type="Gene3D" id="3.40.50.2300">
    <property type="match status" value="2"/>
</dbReference>
<comment type="subcellular location">
    <subcellularLocation>
        <location evidence="1">Membrane</location>
        <topology evidence="1">Single-pass membrane protein</topology>
    </subcellularLocation>
</comment>
<dbReference type="FunFam" id="1.10.510.10:FF:001227">
    <property type="entry name" value="Tyrosine-protein kinase receptor"/>
    <property type="match status" value="1"/>
</dbReference>
<feature type="transmembrane region" description="Helical" evidence="7">
    <location>
        <begin position="846"/>
        <end position="868"/>
    </location>
</feature>
<dbReference type="PROSITE" id="PS00107">
    <property type="entry name" value="PROTEIN_KINASE_ATP"/>
    <property type="match status" value="1"/>
</dbReference>
<reference evidence="9" key="1">
    <citation type="submission" date="2020-05" db="UniProtKB">
        <authorList>
            <consortium name="EnsemblMetazoa"/>
        </authorList>
    </citation>
    <scope>IDENTIFICATION</scope>
    <source>
        <strain evidence="9">Jacobina</strain>
    </source>
</reference>
<name>A0A1B0CHK4_LUTLO</name>
<dbReference type="InterPro" id="IPR020635">
    <property type="entry name" value="Tyr_kinase_cat_dom"/>
</dbReference>
<dbReference type="EMBL" id="AJWK01012444">
    <property type="status" value="NOT_ANNOTATED_CDS"/>
    <property type="molecule type" value="Genomic_DNA"/>
</dbReference>
<dbReference type="PANTHER" id="PTHR24416">
    <property type="entry name" value="TYROSINE-PROTEIN KINASE RECEPTOR"/>
    <property type="match status" value="1"/>
</dbReference>
<dbReference type="InterPro" id="IPR008266">
    <property type="entry name" value="Tyr_kinase_AS"/>
</dbReference>
<proteinExistence type="predicted"/>
<dbReference type="PANTHER" id="PTHR24416:SF489">
    <property type="entry name" value="PROTEIN KINASE DOMAIN-CONTAINING PROTEIN"/>
    <property type="match status" value="1"/>
</dbReference>
<keyword evidence="10" id="KW-1185">Reference proteome</keyword>
<dbReference type="Gene3D" id="1.10.510.10">
    <property type="entry name" value="Transferase(Phosphotransferase) domain 1"/>
    <property type="match status" value="1"/>
</dbReference>
<sequence length="1292" mass="147240">MRDCCCKTMSNILQPMIHIKLLGVLFVVLCTTTLPVVGVPGERRPHQFDFRCFPHTDNAKYPRFASSNRDPISLQVTSRVTHQLLSRIFAIFLREVLFYENVNLIEKPQFPEQNEHHRLFLSLLPLSSRVVWPEPTVDLEVWMLPDFHVIPDQVRDAGAVTSSGRFGWFIPKKFIDKIEPISYRDFQGTAQDTGKTSFRLANGVLEEILPKAEKFCDFNGTMATKCFYSPAHCTRRECSLMVAPDFDTTGFIIHHIEEFKFNVQVLFLGGNFTEVLNGLLAAGSSKFLVLHWTPSDAIDGNTEEFEAVVMPKCENIESSSVTGCKYELTPLLKFYAQQLQSADYAIVALNKFYFPRGALQSLLKNYTHVQHGGKLMSDVLNHVACSWMKTNEEIFQKWIPVREPKEDIYIGGIFPITKANSIHKCLPDASRLAADDVNAVEDILPNHRLVVQRQDGQCRTDAVMKAFINYYMRWERVIGILGPACSETVEPIAGVSKHFRMGVISYSAEGVSFTDRTTYPYFFRTIGENHQFQEVYLNFFRHMKWRRVAAITVDGQKYTGYISHMETMLKANYIELAVNKKLSHSPSPSSVHQVLQDLKTTTRILIADVDDAVAKILLCEAFKLHMTAKNGYVWFLPVWLEKRKILSENSTIDCTDRDLLEAFNGHFSLSYAPFGEDDQVISTLNTSVSQWQSQFHKVCPSDTPYSYVGYTYDAVWVYAYALDQLIKENSTYLSDLHSERTTKRFMEIIWNTDFMGVSGRVKFSDGGSRFLPINIIQWFGNSSRIVGVSHPNASLDYGDSQDGTFYLDESQIMWLSPLGRPTDGVVFCGLHLLAEVLNSDCETINIIAISLACFVIVVLVFLASFIFWRKQYNRKMKLSARYMRSFGIDFMSTAGVPDPGNSLDKWEVAKERIIVNRKLGEGAFGTVYGGEMLVAENTWIAVAVKTLKSGSSVEDRLDFLSEAEAMKRFDHENVIKLLGVCLKSEPIYTILEFMLYGDLKTFLLARRHLVKNRQNDESDVSSRRLTMMAMDVARGLSYLASQKFVHRDVACRNCLVNAQRVVKLADFGMARPTFDNDYYKFNRKGLLPIRWMSPESLGLGLFTPASDIWSYGILLYEILTCGSFPYQGLNNMQVLEHVKAGKILKIPPRVKPQLRHLMHRCWVLDYKKRPTAPEIVEYISNHPRLIIPCLDVPTSSVGTMEPHSYIGNISGSISAKRANEMMTFNDFSTLNRRFNRRFRGMRGRLKECNPIEPLLSIQEESMESIPNECNMRRYVSMDELAKSRSSLSTSDI</sequence>
<dbReference type="InterPro" id="IPR028082">
    <property type="entry name" value="Peripla_BP_I"/>
</dbReference>
<dbReference type="Gene3D" id="3.30.200.20">
    <property type="entry name" value="Phosphorylase Kinase, domain 1"/>
    <property type="match status" value="1"/>
</dbReference>
<dbReference type="SUPFAM" id="SSF56112">
    <property type="entry name" value="Protein kinase-like (PK-like)"/>
    <property type="match status" value="1"/>
</dbReference>
<dbReference type="InterPro" id="IPR001245">
    <property type="entry name" value="Ser-Thr/Tyr_kinase_cat_dom"/>
</dbReference>
<keyword evidence="3 7" id="KW-1133">Transmembrane helix</keyword>
<comment type="catalytic activity">
    <reaction evidence="5">
        <text>L-tyrosyl-[protein] + ATP = O-phospho-L-tyrosyl-[protein] + ADP + H(+)</text>
        <dbReference type="Rhea" id="RHEA:10596"/>
        <dbReference type="Rhea" id="RHEA-COMP:10136"/>
        <dbReference type="Rhea" id="RHEA-COMP:20101"/>
        <dbReference type="ChEBI" id="CHEBI:15378"/>
        <dbReference type="ChEBI" id="CHEBI:30616"/>
        <dbReference type="ChEBI" id="CHEBI:46858"/>
        <dbReference type="ChEBI" id="CHEBI:61978"/>
        <dbReference type="ChEBI" id="CHEBI:456216"/>
        <dbReference type="EC" id="2.7.10.1"/>
    </reaction>
</comment>
<dbReference type="GO" id="GO:0004714">
    <property type="term" value="F:transmembrane receptor protein tyrosine kinase activity"/>
    <property type="evidence" value="ECO:0007669"/>
    <property type="project" value="UniProtKB-EC"/>
</dbReference>